<dbReference type="CDD" id="cd01846">
    <property type="entry name" value="fatty_acyltransferase_like"/>
    <property type="match status" value="1"/>
</dbReference>
<evidence type="ECO:0000256" key="1">
    <source>
        <dbReference type="ARBA" id="ARBA00022801"/>
    </source>
</evidence>
<dbReference type="PANTHER" id="PTHR45648:SF22">
    <property type="entry name" value="GDSL LIPASE_ACYLHYDROLASE FAMILY PROTEIN (AFU_ORTHOLOGUE AFUA_4G14700)"/>
    <property type="match status" value="1"/>
</dbReference>
<reference evidence="2" key="1">
    <citation type="journal article" date="2020" name="Stud. Mycol.">
        <title>101 Dothideomycetes genomes: a test case for predicting lifestyles and emergence of pathogens.</title>
        <authorList>
            <person name="Haridas S."/>
            <person name="Albert R."/>
            <person name="Binder M."/>
            <person name="Bloem J."/>
            <person name="Labutti K."/>
            <person name="Salamov A."/>
            <person name="Andreopoulos B."/>
            <person name="Baker S."/>
            <person name="Barry K."/>
            <person name="Bills G."/>
            <person name="Bluhm B."/>
            <person name="Cannon C."/>
            <person name="Castanera R."/>
            <person name="Culley D."/>
            <person name="Daum C."/>
            <person name="Ezra D."/>
            <person name="Gonzalez J."/>
            <person name="Henrissat B."/>
            <person name="Kuo A."/>
            <person name="Liang C."/>
            <person name="Lipzen A."/>
            <person name="Lutzoni F."/>
            <person name="Magnuson J."/>
            <person name="Mondo S."/>
            <person name="Nolan M."/>
            <person name="Ohm R."/>
            <person name="Pangilinan J."/>
            <person name="Park H.-J."/>
            <person name="Ramirez L."/>
            <person name="Alfaro M."/>
            <person name="Sun H."/>
            <person name="Tritt A."/>
            <person name="Yoshinaga Y."/>
            <person name="Zwiers L.-H."/>
            <person name="Turgeon B."/>
            <person name="Goodwin S."/>
            <person name="Spatafora J."/>
            <person name="Crous P."/>
            <person name="Grigoriev I."/>
        </authorList>
    </citation>
    <scope>NUCLEOTIDE SEQUENCE</scope>
    <source>
        <strain evidence="2">ATCC 16933</strain>
    </source>
</reference>
<evidence type="ECO:0000313" key="3">
    <source>
        <dbReference type="Proteomes" id="UP000799766"/>
    </source>
</evidence>
<dbReference type="OrthoDB" id="1600564at2759"/>
<dbReference type="InterPro" id="IPR001087">
    <property type="entry name" value="GDSL"/>
</dbReference>
<keyword evidence="1 2" id="KW-0378">Hydrolase</keyword>
<evidence type="ECO:0000313" key="2">
    <source>
        <dbReference type="EMBL" id="KAF2455184.1"/>
    </source>
</evidence>
<dbReference type="Proteomes" id="UP000799766">
    <property type="component" value="Unassembled WGS sequence"/>
</dbReference>
<protein>
    <submittedName>
        <fullName evidence="2">GDSL lipase/acylhydrolase family protein</fullName>
    </submittedName>
</protein>
<accession>A0A6A6NUN9</accession>
<dbReference type="Gene3D" id="3.40.50.1110">
    <property type="entry name" value="SGNH hydrolase"/>
    <property type="match status" value="1"/>
</dbReference>
<organism evidence="2 3">
    <name type="scientific">Lineolata rhizophorae</name>
    <dbReference type="NCBI Taxonomy" id="578093"/>
    <lineage>
        <taxon>Eukaryota</taxon>
        <taxon>Fungi</taxon>
        <taxon>Dikarya</taxon>
        <taxon>Ascomycota</taxon>
        <taxon>Pezizomycotina</taxon>
        <taxon>Dothideomycetes</taxon>
        <taxon>Dothideomycetes incertae sedis</taxon>
        <taxon>Lineolatales</taxon>
        <taxon>Lineolataceae</taxon>
        <taxon>Lineolata</taxon>
    </lineage>
</organism>
<dbReference type="GO" id="GO:0016788">
    <property type="term" value="F:hydrolase activity, acting on ester bonds"/>
    <property type="evidence" value="ECO:0007669"/>
    <property type="project" value="InterPro"/>
</dbReference>
<sequence length="337" mass="38066">MHRRRDISSFDTLITFGDSYTDETRLGYFIDHQTAPPVGWDAPASDSTASGGYTWARYVADYSGARLYNYAVSGAVCSNDITPRWYSAIDAPFPAVAEYEVPAFLADSAYVESDGARFMSLEPDATVYAMWIGTNDLGNYAFIDDAQVPGTTIPDYVDCVYAQFDRLYDNGARFFVLMNNVPLQLAPMYAVLENGGTGPNRYWPDRSPDANVTETSYRMWEQVVLTNKEFQYRTPFEVMVANRYPGATIVNLDVYNLFMDMYNQPDIYFNSTGPANVTGYQNHCDLSGQNCYSLPDPDSFMWFDPLHKSEQSDRIIAQTFVEAVTGQSDYATYWESE</sequence>
<dbReference type="SUPFAM" id="SSF52266">
    <property type="entry name" value="SGNH hydrolase"/>
    <property type="match status" value="1"/>
</dbReference>
<dbReference type="InterPro" id="IPR036514">
    <property type="entry name" value="SGNH_hydro_sf"/>
</dbReference>
<name>A0A6A6NUN9_9PEZI</name>
<dbReference type="Pfam" id="PF00657">
    <property type="entry name" value="Lipase_GDSL"/>
    <property type="match status" value="1"/>
</dbReference>
<keyword evidence="3" id="KW-1185">Reference proteome</keyword>
<proteinExistence type="predicted"/>
<dbReference type="EMBL" id="MU001688">
    <property type="protein sequence ID" value="KAF2455184.1"/>
    <property type="molecule type" value="Genomic_DNA"/>
</dbReference>
<gene>
    <name evidence="2" type="ORF">BDY21DRAFT_290131</name>
</gene>
<dbReference type="PANTHER" id="PTHR45648">
    <property type="entry name" value="GDSL LIPASE/ACYLHYDROLASE FAMILY PROTEIN (AFU_ORTHOLOGUE AFUA_4G14700)"/>
    <property type="match status" value="1"/>
</dbReference>
<dbReference type="InterPro" id="IPR051058">
    <property type="entry name" value="GDSL_Est/Lipase"/>
</dbReference>
<dbReference type="AlphaFoldDB" id="A0A6A6NUN9"/>